<evidence type="ECO:0000313" key="3">
    <source>
        <dbReference type="EMBL" id="KAK8235574.1"/>
    </source>
</evidence>
<keyword evidence="2" id="KW-0472">Membrane</keyword>
<feature type="transmembrane region" description="Helical" evidence="2">
    <location>
        <begin position="126"/>
        <end position="147"/>
    </location>
</feature>
<protein>
    <submittedName>
        <fullName evidence="3">Uncharacterized protein</fullName>
    </submittedName>
</protein>
<dbReference type="InterPro" id="IPR021514">
    <property type="entry name" value="DUF3176"/>
</dbReference>
<dbReference type="PANTHER" id="PTHR35394">
    <property type="entry name" value="DUF3176 DOMAIN-CONTAINING PROTEIN"/>
    <property type="match status" value="1"/>
</dbReference>
<feature type="transmembrane region" description="Helical" evidence="2">
    <location>
        <begin position="232"/>
        <end position="250"/>
    </location>
</feature>
<evidence type="ECO:0000313" key="4">
    <source>
        <dbReference type="Proteomes" id="UP001492380"/>
    </source>
</evidence>
<accession>A0ABR1YQW2</accession>
<gene>
    <name evidence="3" type="ORF">HDK90DRAFT_249834</name>
</gene>
<evidence type="ECO:0000256" key="1">
    <source>
        <dbReference type="SAM" id="MobiDB-lite"/>
    </source>
</evidence>
<proteinExistence type="predicted"/>
<organism evidence="3 4">
    <name type="scientific">Phyllosticta capitalensis</name>
    <dbReference type="NCBI Taxonomy" id="121624"/>
    <lineage>
        <taxon>Eukaryota</taxon>
        <taxon>Fungi</taxon>
        <taxon>Dikarya</taxon>
        <taxon>Ascomycota</taxon>
        <taxon>Pezizomycotina</taxon>
        <taxon>Dothideomycetes</taxon>
        <taxon>Dothideomycetes incertae sedis</taxon>
        <taxon>Botryosphaeriales</taxon>
        <taxon>Phyllostictaceae</taxon>
        <taxon>Phyllosticta</taxon>
    </lineage>
</organism>
<sequence>MENQLGGQHQSRLRYSVSSESIRDGTWDRPAVGNELDRRSVVSDMVSQRNEPLYGPLASFETANEELRQNSMPVTSSEISNTADASEDHQEGAYKSIPTAEATAVGLQKSSKKTPFSKAAEFANDWWLWELIGILLSAGSMIAVVILCARLNNTSLSDWNIQIGPNTLIAILVTIAKAAMLLPVTECISQLKWLHFSGKSRALRDIDWIEGASRGPWGSFLFFCRNRFRTMTISWGALLMIFALAMSPFAQQVISFESRNVAQAGKAATIPVSRIYDSGLVLSGLAASVNPAQYTSREMQGAFFNGLFNLSTKLDFSCSTGNCTWPAFSSLGVCSTCDRVQPTTTNINTTYCNGTYGDFWKICDVNATYTTPRYLTLESFVYWQVNSAVATYDDHSLLSSFSEDTWVDNQDDLAVVGFARMPALPDPEPNNVRNASIDWLNSAELTECSLSFCAKTYQDITVVNGSLVENYTVTDTPLDWSSQYWDGNRWFIRSSVNLSNRAFEPFDNATVILGYYDFLSVAGFLSNMLNFTLRDVSADAYFDGSFTFSAGQAFNYSNSVSDTMSTIATSLTNIVRQSRNATVADGVGFEAQTFIVVNWPWLSLPLALVLLTAAFLATVVCMSHCEEAPPIWKSSLVPLLFRGLEGWERHDLRGEKRTELERLAATMQTQLMRNHSGDTQFSRVD</sequence>
<dbReference type="EMBL" id="JBBWRZ010000005">
    <property type="protein sequence ID" value="KAK8235574.1"/>
    <property type="molecule type" value="Genomic_DNA"/>
</dbReference>
<evidence type="ECO:0000256" key="2">
    <source>
        <dbReference type="SAM" id="Phobius"/>
    </source>
</evidence>
<feature type="compositionally biased region" description="Polar residues" evidence="1">
    <location>
        <begin position="1"/>
        <end position="10"/>
    </location>
</feature>
<keyword evidence="2" id="KW-1133">Transmembrane helix</keyword>
<keyword evidence="2" id="KW-0812">Transmembrane</keyword>
<feature type="region of interest" description="Disordered" evidence="1">
    <location>
        <begin position="1"/>
        <end position="29"/>
    </location>
</feature>
<keyword evidence="4" id="KW-1185">Reference proteome</keyword>
<feature type="transmembrane region" description="Helical" evidence="2">
    <location>
        <begin position="167"/>
        <end position="185"/>
    </location>
</feature>
<reference evidence="3 4" key="1">
    <citation type="submission" date="2024-04" db="EMBL/GenBank/DDBJ databases">
        <title>Phyllosticta paracitricarpa is synonymous to the EU quarantine fungus P. citricarpa based on phylogenomic analyses.</title>
        <authorList>
            <consortium name="Lawrence Berkeley National Laboratory"/>
            <person name="Van Ingen-Buijs V.A."/>
            <person name="Van Westerhoven A.C."/>
            <person name="Haridas S."/>
            <person name="Skiadas P."/>
            <person name="Martin F."/>
            <person name="Groenewald J.Z."/>
            <person name="Crous P.W."/>
            <person name="Seidl M.F."/>
        </authorList>
    </citation>
    <scope>NUCLEOTIDE SEQUENCE [LARGE SCALE GENOMIC DNA]</scope>
    <source>
        <strain evidence="3 4">CBS 123374</strain>
    </source>
</reference>
<name>A0ABR1YQW2_9PEZI</name>
<dbReference type="Proteomes" id="UP001492380">
    <property type="component" value="Unassembled WGS sequence"/>
</dbReference>
<dbReference type="PANTHER" id="PTHR35394:SF5">
    <property type="entry name" value="DUF3176 DOMAIN-CONTAINING PROTEIN"/>
    <property type="match status" value="1"/>
</dbReference>
<comment type="caution">
    <text evidence="3">The sequence shown here is derived from an EMBL/GenBank/DDBJ whole genome shotgun (WGS) entry which is preliminary data.</text>
</comment>
<dbReference type="Pfam" id="PF11374">
    <property type="entry name" value="DUF3176"/>
    <property type="match status" value="1"/>
</dbReference>